<gene>
    <name evidence="1" type="ORF">PZH42_30125</name>
</gene>
<comment type="caution">
    <text evidence="1">The sequence shown here is derived from an EMBL/GenBank/DDBJ whole genome shotgun (WGS) entry which is preliminary data.</text>
</comment>
<evidence type="ECO:0000313" key="1">
    <source>
        <dbReference type="EMBL" id="MDE8698218.1"/>
    </source>
</evidence>
<protein>
    <submittedName>
        <fullName evidence="1">Uncharacterized protein</fullName>
    </submittedName>
</protein>
<reference evidence="1" key="1">
    <citation type="submission" date="2023-03" db="EMBL/GenBank/DDBJ databases">
        <title>DFI Biobank Strains.</title>
        <authorList>
            <person name="Mostad J."/>
            <person name="Paddock L."/>
            <person name="Medina S."/>
            <person name="Waligurski E."/>
            <person name="Barat B."/>
            <person name="Smith R."/>
            <person name="Burgo V."/>
            <person name="Metcalfe C."/>
            <person name="Woodson C."/>
            <person name="Sundararajan A."/>
            <person name="Ramaswamy R."/>
            <person name="Lin H."/>
            <person name="Pamer E.G."/>
        </authorList>
    </citation>
    <scope>NUCLEOTIDE SEQUENCE</scope>
    <source>
        <strain evidence="1">DFI.9.5</strain>
    </source>
</reference>
<evidence type="ECO:0000313" key="2">
    <source>
        <dbReference type="Proteomes" id="UP001221924"/>
    </source>
</evidence>
<organism evidence="1 2">
    <name type="scientific">Bacteroides cellulosilyticus</name>
    <dbReference type="NCBI Taxonomy" id="246787"/>
    <lineage>
        <taxon>Bacteria</taxon>
        <taxon>Pseudomonadati</taxon>
        <taxon>Bacteroidota</taxon>
        <taxon>Bacteroidia</taxon>
        <taxon>Bacteroidales</taxon>
        <taxon>Bacteroidaceae</taxon>
        <taxon>Bacteroides</taxon>
    </lineage>
</organism>
<dbReference type="AlphaFoldDB" id="A0AAW6MCN5"/>
<proteinExistence type="predicted"/>
<sequence length="54" mass="5839">MNTIRLMPVPAASTAKPVAYNKEKMQERDITVGADDFKLPGTLTLPVGKKKAPV</sequence>
<accession>A0AAW6MCN5</accession>
<name>A0AAW6MCN5_9BACE</name>
<dbReference type="RefSeq" id="WP_275203143.1">
    <property type="nucleotide sequence ID" value="NZ_JARFID010000883.1"/>
</dbReference>
<dbReference type="EMBL" id="JARFID010000883">
    <property type="protein sequence ID" value="MDE8698218.1"/>
    <property type="molecule type" value="Genomic_DNA"/>
</dbReference>
<dbReference type="Proteomes" id="UP001221924">
    <property type="component" value="Unassembled WGS sequence"/>
</dbReference>